<evidence type="ECO:0000313" key="3">
    <source>
        <dbReference type="EMBL" id="CUV55015.1"/>
    </source>
</evidence>
<keyword evidence="2" id="KW-1133">Transmembrane helix</keyword>
<protein>
    <submittedName>
        <fullName evidence="3">Uncharacterized protein</fullName>
    </submittedName>
</protein>
<gene>
    <name evidence="3" type="ORF">RUN215_v1_420094</name>
</gene>
<evidence type="ECO:0000256" key="2">
    <source>
        <dbReference type="SAM" id="Phobius"/>
    </source>
</evidence>
<accession>A0A0S4WTW2</accession>
<proteinExistence type="predicted"/>
<name>A0A0S4WTW2_RALSL</name>
<feature type="region of interest" description="Disordered" evidence="1">
    <location>
        <begin position="1"/>
        <end position="32"/>
    </location>
</feature>
<sequence length="318" mass="32260">MCSDGDGAVAPAGSGSSIVSGRGPSGPETVSASAVPERCALNTASWSASLLRVSCRVQTPISAATISNCNSSASRPSTSQPGGISCCRFIAASACRQVWIEAMASQAYRISRSGLKPLCSGPSASSLRSRSATARQALTCRMVRLNTSTGASGVSRATARAGKLACRDKPPVELEDARDDGALASPLNSAGRAAWRPAVAGGLAAALVLVLVLVLVEASAETGVCADSRTARAPTRPPATVFLHVCAPCDPHLGGQSNGAADVTGRAPETGGSVSLQNRPLCRGGGSRCGREAKWRRRLRSAPGMTRASVALESGPHP</sequence>
<feature type="transmembrane region" description="Helical" evidence="2">
    <location>
        <begin position="198"/>
        <end position="216"/>
    </location>
</feature>
<evidence type="ECO:0000256" key="1">
    <source>
        <dbReference type="SAM" id="MobiDB-lite"/>
    </source>
</evidence>
<keyword evidence="2" id="KW-0472">Membrane</keyword>
<dbReference type="AlphaFoldDB" id="A0A0S4WTW2"/>
<reference evidence="3" key="1">
    <citation type="submission" date="2015-10" db="EMBL/GenBank/DDBJ databases">
        <authorList>
            <person name="Gilbert D.G."/>
        </authorList>
    </citation>
    <scope>NUCLEOTIDE SEQUENCE</scope>
    <source>
        <strain evidence="3">Phyl III-seqv23</strain>
    </source>
</reference>
<organism evidence="3">
    <name type="scientific">Ralstonia solanacearum</name>
    <name type="common">Pseudomonas solanacearum</name>
    <dbReference type="NCBI Taxonomy" id="305"/>
    <lineage>
        <taxon>Bacteria</taxon>
        <taxon>Pseudomonadati</taxon>
        <taxon>Pseudomonadota</taxon>
        <taxon>Betaproteobacteria</taxon>
        <taxon>Burkholderiales</taxon>
        <taxon>Burkholderiaceae</taxon>
        <taxon>Ralstonia</taxon>
        <taxon>Ralstonia solanacearum species complex</taxon>
    </lineage>
</organism>
<dbReference type="EMBL" id="LN899820">
    <property type="protein sequence ID" value="CUV55015.1"/>
    <property type="molecule type" value="Genomic_DNA"/>
</dbReference>
<feature type="region of interest" description="Disordered" evidence="1">
    <location>
        <begin position="257"/>
        <end position="278"/>
    </location>
</feature>
<keyword evidence="2" id="KW-0812">Transmembrane</keyword>